<comment type="caution">
    <text evidence="1">The sequence shown here is derived from an EMBL/GenBank/DDBJ whole genome shotgun (WGS) entry which is preliminary data.</text>
</comment>
<evidence type="ECO:0000313" key="1">
    <source>
        <dbReference type="EMBL" id="CAG8565069.1"/>
    </source>
</evidence>
<evidence type="ECO:0000313" key="2">
    <source>
        <dbReference type="Proteomes" id="UP000789860"/>
    </source>
</evidence>
<protein>
    <submittedName>
        <fullName evidence="1">2116_t:CDS:1</fullName>
    </submittedName>
</protein>
<gene>
    <name evidence="1" type="ORF">SCALOS_LOCUS5646</name>
</gene>
<reference evidence="1" key="1">
    <citation type="submission" date="2021-06" db="EMBL/GenBank/DDBJ databases">
        <authorList>
            <person name="Kallberg Y."/>
            <person name="Tangrot J."/>
            <person name="Rosling A."/>
        </authorList>
    </citation>
    <scope>NUCLEOTIDE SEQUENCE</scope>
    <source>
        <strain evidence="1">AU212A</strain>
    </source>
</reference>
<proteinExistence type="predicted"/>
<dbReference type="EMBL" id="CAJVPM010009560">
    <property type="protein sequence ID" value="CAG8565069.1"/>
    <property type="molecule type" value="Genomic_DNA"/>
</dbReference>
<dbReference type="Proteomes" id="UP000789860">
    <property type="component" value="Unassembled WGS sequence"/>
</dbReference>
<keyword evidence="2" id="KW-1185">Reference proteome</keyword>
<accession>A0ACA9M2W5</accession>
<feature type="non-terminal residue" evidence="1">
    <location>
        <position position="1"/>
    </location>
</feature>
<sequence length="172" mass="18750">TSRYHEVAQDYEQLVKDDPLDIQALAGLVASYSQYDVNIAEKYEAEIDVESLEKVVSGVKKSYIKKADTKTIEKQTKTTPKKKKKRKPLLPKNYNPDVPSDPERWLLKPINERSQSVAVAGGGIGGTGSANIARKSNVTSTETVVTSKPEPPVSTPKPKVGGDKKKKGGSKL</sequence>
<organism evidence="1 2">
    <name type="scientific">Scutellospora calospora</name>
    <dbReference type="NCBI Taxonomy" id="85575"/>
    <lineage>
        <taxon>Eukaryota</taxon>
        <taxon>Fungi</taxon>
        <taxon>Fungi incertae sedis</taxon>
        <taxon>Mucoromycota</taxon>
        <taxon>Glomeromycotina</taxon>
        <taxon>Glomeromycetes</taxon>
        <taxon>Diversisporales</taxon>
        <taxon>Gigasporaceae</taxon>
        <taxon>Scutellospora</taxon>
    </lineage>
</organism>
<name>A0ACA9M2W5_9GLOM</name>